<dbReference type="PANTHER" id="PTHR42801">
    <property type="entry name" value="THIOREDOXIN-DEPENDENT PEROXIDE REDUCTASE"/>
    <property type="match status" value="1"/>
</dbReference>
<dbReference type="CDD" id="cd03017">
    <property type="entry name" value="PRX_BCP"/>
    <property type="match status" value="1"/>
</dbReference>
<evidence type="ECO:0000256" key="10">
    <source>
        <dbReference type="ARBA" id="ARBA00038489"/>
    </source>
</evidence>
<comment type="catalytic activity">
    <reaction evidence="12">
        <text>a hydroperoxide + [thioredoxin]-dithiol = an alcohol + [thioredoxin]-disulfide + H2O</text>
        <dbReference type="Rhea" id="RHEA:62620"/>
        <dbReference type="Rhea" id="RHEA-COMP:10698"/>
        <dbReference type="Rhea" id="RHEA-COMP:10700"/>
        <dbReference type="ChEBI" id="CHEBI:15377"/>
        <dbReference type="ChEBI" id="CHEBI:29950"/>
        <dbReference type="ChEBI" id="CHEBI:30879"/>
        <dbReference type="ChEBI" id="CHEBI:35924"/>
        <dbReference type="ChEBI" id="CHEBI:50058"/>
        <dbReference type="EC" id="1.11.1.24"/>
    </reaction>
</comment>
<dbReference type="EMBL" id="JBHUEQ010000003">
    <property type="protein sequence ID" value="MFD1744121.1"/>
    <property type="molecule type" value="Genomic_DNA"/>
</dbReference>
<keyword evidence="8" id="KW-0676">Redox-active center</keyword>
<evidence type="ECO:0000313" key="14">
    <source>
        <dbReference type="EMBL" id="MFD1744121.1"/>
    </source>
</evidence>
<dbReference type="RefSeq" id="WP_377395506.1">
    <property type="nucleotide sequence ID" value="NZ_JBHUEQ010000003.1"/>
</dbReference>
<evidence type="ECO:0000256" key="2">
    <source>
        <dbReference type="ARBA" id="ARBA00011245"/>
    </source>
</evidence>
<name>A0ABW4M0T1_9HYPH</name>
<accession>A0ABW4M0T1</accession>
<evidence type="ECO:0000256" key="4">
    <source>
        <dbReference type="ARBA" id="ARBA00022559"/>
    </source>
</evidence>
<evidence type="ECO:0000256" key="8">
    <source>
        <dbReference type="ARBA" id="ARBA00023284"/>
    </source>
</evidence>
<dbReference type="Gene3D" id="3.40.30.10">
    <property type="entry name" value="Glutaredoxin"/>
    <property type="match status" value="1"/>
</dbReference>
<dbReference type="PROSITE" id="PS51352">
    <property type="entry name" value="THIOREDOXIN_2"/>
    <property type="match status" value="1"/>
</dbReference>
<dbReference type="InterPro" id="IPR024706">
    <property type="entry name" value="Peroxiredoxin_AhpC-typ"/>
</dbReference>
<comment type="similarity">
    <text evidence="10">Belongs to the peroxiredoxin family. BCP/PrxQ subfamily.</text>
</comment>
<evidence type="ECO:0000256" key="11">
    <source>
        <dbReference type="ARBA" id="ARBA00042639"/>
    </source>
</evidence>
<keyword evidence="7" id="KW-1015">Disulfide bond</keyword>
<dbReference type="InterPro" id="IPR013766">
    <property type="entry name" value="Thioredoxin_domain"/>
</dbReference>
<evidence type="ECO:0000256" key="3">
    <source>
        <dbReference type="ARBA" id="ARBA00013017"/>
    </source>
</evidence>
<dbReference type="InterPro" id="IPR000866">
    <property type="entry name" value="AhpC/TSA"/>
</dbReference>
<sequence>MSGPAVGDTAPDFTLPRDGGGTISLSAFKGKAVVVYFYPKDDTSGCTVEALDFTALAAEFDKAGATIIGISPDSAAKHDKFIKKHSLGIALAADEEQAAANAYGVWKEKSMYGKTYMGIERSTFLIDREGKIARIWPKVKVAGHAQEVLEAVRAL</sequence>
<evidence type="ECO:0000256" key="9">
    <source>
        <dbReference type="ARBA" id="ARBA00032824"/>
    </source>
</evidence>
<dbReference type="Pfam" id="PF00578">
    <property type="entry name" value="AhpC-TSA"/>
    <property type="match status" value="1"/>
</dbReference>
<dbReference type="NCBIfam" id="NF006960">
    <property type="entry name" value="PRK09437.1"/>
    <property type="match status" value="1"/>
</dbReference>
<organism evidence="14 15">
    <name type="scientific">Rhizobium helianthi</name>
    <dbReference type="NCBI Taxonomy" id="1132695"/>
    <lineage>
        <taxon>Bacteria</taxon>
        <taxon>Pseudomonadati</taxon>
        <taxon>Pseudomonadota</taxon>
        <taxon>Alphaproteobacteria</taxon>
        <taxon>Hyphomicrobiales</taxon>
        <taxon>Rhizobiaceae</taxon>
        <taxon>Rhizobium/Agrobacterium group</taxon>
        <taxon>Rhizobium</taxon>
    </lineage>
</organism>
<proteinExistence type="inferred from homology"/>
<keyword evidence="5" id="KW-0049">Antioxidant</keyword>
<comment type="function">
    <text evidence="1">Thiol-specific peroxidase that catalyzes the reduction of hydrogen peroxide and organic hydroperoxides to water and alcohols, respectively. Plays a role in cell protection against oxidative stress by detoxifying peroxides and as sensor of hydrogen peroxide-mediated signaling events.</text>
</comment>
<dbReference type="InterPro" id="IPR050924">
    <property type="entry name" value="Peroxiredoxin_BCP/PrxQ"/>
</dbReference>
<protein>
    <recommendedName>
        <fullName evidence="3">thioredoxin-dependent peroxiredoxin</fullName>
        <ecNumber evidence="3">1.11.1.24</ecNumber>
    </recommendedName>
    <alternativeName>
        <fullName evidence="9">Thioredoxin peroxidase</fullName>
    </alternativeName>
    <alternativeName>
        <fullName evidence="11">Thioredoxin-dependent peroxiredoxin Bcp</fullName>
    </alternativeName>
</protein>
<evidence type="ECO:0000256" key="1">
    <source>
        <dbReference type="ARBA" id="ARBA00003330"/>
    </source>
</evidence>
<keyword evidence="6 14" id="KW-0560">Oxidoreductase</keyword>
<evidence type="ECO:0000259" key="13">
    <source>
        <dbReference type="PROSITE" id="PS51352"/>
    </source>
</evidence>
<keyword evidence="4 14" id="KW-0575">Peroxidase</keyword>
<comment type="subunit">
    <text evidence="2">Monomer.</text>
</comment>
<feature type="domain" description="Thioredoxin" evidence="13">
    <location>
        <begin position="4"/>
        <end position="155"/>
    </location>
</feature>
<dbReference type="GO" id="GO:0140824">
    <property type="term" value="F:thioredoxin-dependent peroxiredoxin activity"/>
    <property type="evidence" value="ECO:0007669"/>
    <property type="project" value="UniProtKB-EC"/>
</dbReference>
<reference evidence="15" key="1">
    <citation type="journal article" date="2019" name="Int. J. Syst. Evol. Microbiol.">
        <title>The Global Catalogue of Microorganisms (GCM) 10K type strain sequencing project: providing services to taxonomists for standard genome sequencing and annotation.</title>
        <authorList>
            <consortium name="The Broad Institute Genomics Platform"/>
            <consortium name="The Broad Institute Genome Sequencing Center for Infectious Disease"/>
            <person name="Wu L."/>
            <person name="Ma J."/>
        </authorList>
    </citation>
    <scope>NUCLEOTIDE SEQUENCE [LARGE SCALE GENOMIC DNA]</scope>
    <source>
        <strain evidence="15">CG52</strain>
    </source>
</reference>
<evidence type="ECO:0000256" key="6">
    <source>
        <dbReference type="ARBA" id="ARBA00023002"/>
    </source>
</evidence>
<dbReference type="EC" id="1.11.1.24" evidence="3"/>
<evidence type="ECO:0000256" key="7">
    <source>
        <dbReference type="ARBA" id="ARBA00023157"/>
    </source>
</evidence>
<gene>
    <name evidence="14" type="primary">bcp</name>
    <name evidence="14" type="ORF">ACFSE1_01480</name>
</gene>
<dbReference type="PANTHER" id="PTHR42801:SF4">
    <property type="entry name" value="AHPC_TSA FAMILY PROTEIN"/>
    <property type="match status" value="1"/>
</dbReference>
<dbReference type="Proteomes" id="UP001597322">
    <property type="component" value="Unassembled WGS sequence"/>
</dbReference>
<comment type="caution">
    <text evidence="14">The sequence shown here is derived from an EMBL/GenBank/DDBJ whole genome shotgun (WGS) entry which is preliminary data.</text>
</comment>
<evidence type="ECO:0000256" key="12">
    <source>
        <dbReference type="ARBA" id="ARBA00049091"/>
    </source>
</evidence>
<keyword evidence="15" id="KW-1185">Reference proteome</keyword>
<dbReference type="PIRSF" id="PIRSF000239">
    <property type="entry name" value="AHPC"/>
    <property type="match status" value="1"/>
</dbReference>
<dbReference type="InterPro" id="IPR036249">
    <property type="entry name" value="Thioredoxin-like_sf"/>
</dbReference>
<evidence type="ECO:0000256" key="5">
    <source>
        <dbReference type="ARBA" id="ARBA00022862"/>
    </source>
</evidence>
<evidence type="ECO:0000313" key="15">
    <source>
        <dbReference type="Proteomes" id="UP001597322"/>
    </source>
</evidence>
<dbReference type="SUPFAM" id="SSF52833">
    <property type="entry name" value="Thioredoxin-like"/>
    <property type="match status" value="1"/>
</dbReference>